<feature type="region of interest" description="Disordered" evidence="9">
    <location>
        <begin position="477"/>
        <end position="559"/>
    </location>
</feature>
<dbReference type="FunFam" id="3.40.50.300:FF:000559">
    <property type="entry name" value="Nuclear/nucleolar GTPase 2"/>
    <property type="match status" value="1"/>
</dbReference>
<evidence type="ECO:0000313" key="11">
    <source>
        <dbReference type="EMBL" id="KNG86188.1"/>
    </source>
</evidence>
<keyword evidence="7 8" id="KW-0539">Nucleus</keyword>
<dbReference type="InterPro" id="IPR027417">
    <property type="entry name" value="P-loop_NTPase"/>
</dbReference>
<keyword evidence="4" id="KW-0690">Ribosome biogenesis</keyword>
<dbReference type="Pfam" id="PF08153">
    <property type="entry name" value="NGP1NT"/>
    <property type="match status" value="1"/>
</dbReference>
<dbReference type="SUPFAM" id="SSF52540">
    <property type="entry name" value="P-loop containing nucleoside triphosphate hydrolases"/>
    <property type="match status" value="1"/>
</dbReference>
<comment type="caution">
    <text evidence="11">The sequence shown here is derived from an EMBL/GenBank/DDBJ whole genome shotgun (WGS) entry which is preliminary data.</text>
</comment>
<sequence>MGTGKKEATRRERQGKVGDGMGNVRVKGENFYRDAKKVKRLNMYKDGKPRRDAEGNITVAASYQSKEAPVARIEPNRKWFGNTRVISQEALSSFREAVAERASDPYQVLLKTNKLPMSLIRDGQGVNGLKQHQAKMAIETNPYSDTFGPKAQRKRVKLGVASLEDLAGETAKMHDAYVEKSDHQTHADGSLAVSGDVSAAQDGAHSTTTTAVESVFSKGQSKRIWNELYKVIDSSDVVIHVIDARDPEGTRCRSIEKYIREEAPHKHLIFVLNKCDLVPTGVAAAWVRHLSKDHPTLAFHASINNSFGKGSLIQLLRQFSALHSERKQISVGFIGYPNTGKSSIINTLRKKKVCTVAPIPGETKVWQYITLMKRIYLIDCPGVVPPNQNDTPEDILLRGVCRVENVENPEQYIPAVLKRVQPKHLERTYGVRGSDDPLEFLAILARKGGRLLRGGEPDLDGVAKMVINDFLRGKIPWFTPPPHTPGEEGEKINGREGRLGEMGRKRKIDAVSEEAEKSEAKSGSTSDGEFEGFGESDDDDNDSIANLEVSDEESGEEND</sequence>
<comment type="function">
    <text evidence="1 8">GTPase that associates with pre-60S ribosomal subunits in the nucleolus and is required for their nuclear export and maturation.</text>
</comment>
<evidence type="ECO:0000256" key="8">
    <source>
        <dbReference type="RuleBase" id="RU364023"/>
    </source>
</evidence>
<evidence type="ECO:0000313" key="12">
    <source>
        <dbReference type="Proteomes" id="UP000037505"/>
    </source>
</evidence>
<evidence type="ECO:0000256" key="9">
    <source>
        <dbReference type="SAM" id="MobiDB-lite"/>
    </source>
</evidence>
<comment type="subcellular location">
    <subcellularLocation>
        <location evidence="2 8">Nucleus</location>
        <location evidence="2 8">Nucleolus</location>
    </subcellularLocation>
</comment>
<dbReference type="InterPro" id="IPR050755">
    <property type="entry name" value="TRAFAC_YlqF/YawG_RiboMat"/>
</dbReference>
<comment type="similarity">
    <text evidence="8">Belongs to the TRAFAC class YlqF/YawG GTPase family. NOG2 subfamily.</text>
</comment>
<name>A0A0L1J423_ASPN3</name>
<dbReference type="Pfam" id="PF01926">
    <property type="entry name" value="MMR_HSR1"/>
    <property type="match status" value="1"/>
</dbReference>
<dbReference type="InterPro" id="IPR030378">
    <property type="entry name" value="G_CP_dom"/>
</dbReference>
<dbReference type="PRINTS" id="PR00326">
    <property type="entry name" value="GTP1OBG"/>
</dbReference>
<protein>
    <recommendedName>
        <fullName evidence="3 8">Nucleolar GTP-binding protein 2</fullName>
    </recommendedName>
</protein>
<dbReference type="FunFam" id="1.10.1580.10:FF:000005">
    <property type="entry name" value="Nucleolar GTP-binding protein 2"/>
    <property type="match status" value="1"/>
</dbReference>
<dbReference type="PANTHER" id="PTHR11089:SF9">
    <property type="entry name" value="NUCLEOLAR GTP-BINDING PROTEIN 2"/>
    <property type="match status" value="1"/>
</dbReference>
<gene>
    <name evidence="11" type="ORF">ANOM_005510</name>
</gene>
<keyword evidence="5 8" id="KW-0547">Nucleotide-binding</keyword>
<evidence type="ECO:0000256" key="7">
    <source>
        <dbReference type="ARBA" id="ARBA00023242"/>
    </source>
</evidence>
<keyword evidence="12" id="KW-1185">Reference proteome</keyword>
<evidence type="ECO:0000256" key="5">
    <source>
        <dbReference type="ARBA" id="ARBA00022741"/>
    </source>
</evidence>
<evidence type="ECO:0000256" key="2">
    <source>
        <dbReference type="ARBA" id="ARBA00004604"/>
    </source>
</evidence>
<dbReference type="Gene3D" id="3.40.50.300">
    <property type="entry name" value="P-loop containing nucleotide triphosphate hydrolases"/>
    <property type="match status" value="1"/>
</dbReference>
<keyword evidence="6 8" id="KW-0342">GTP-binding</keyword>
<proteinExistence type="inferred from homology"/>
<dbReference type="PANTHER" id="PTHR11089">
    <property type="entry name" value="GTP-BINDING PROTEIN-RELATED"/>
    <property type="match status" value="1"/>
</dbReference>
<feature type="compositionally biased region" description="Basic and acidic residues" evidence="9">
    <location>
        <begin position="1"/>
        <end position="16"/>
    </location>
</feature>
<dbReference type="GeneID" id="26807314"/>
<dbReference type="GO" id="GO:0005525">
    <property type="term" value="F:GTP binding"/>
    <property type="evidence" value="ECO:0007669"/>
    <property type="project" value="UniProtKB-KW"/>
</dbReference>
<dbReference type="Proteomes" id="UP000037505">
    <property type="component" value="Unassembled WGS sequence"/>
</dbReference>
<organism evidence="11 12">
    <name type="scientific">Aspergillus nomiae NRRL (strain ATCC 15546 / NRRL 13137 / CBS 260.88 / M93)</name>
    <dbReference type="NCBI Taxonomy" id="1509407"/>
    <lineage>
        <taxon>Eukaryota</taxon>
        <taxon>Fungi</taxon>
        <taxon>Dikarya</taxon>
        <taxon>Ascomycota</taxon>
        <taxon>Pezizomycotina</taxon>
        <taxon>Eurotiomycetes</taxon>
        <taxon>Eurotiomycetidae</taxon>
        <taxon>Eurotiales</taxon>
        <taxon>Aspergillaceae</taxon>
        <taxon>Aspergillus</taxon>
        <taxon>Aspergillus subgen. Circumdati</taxon>
    </lineage>
</organism>
<dbReference type="InterPro" id="IPR023179">
    <property type="entry name" value="GTP-bd_ortho_bundle_sf"/>
</dbReference>
<feature type="compositionally biased region" description="Acidic residues" evidence="9">
    <location>
        <begin position="528"/>
        <end position="542"/>
    </location>
</feature>
<dbReference type="CDD" id="cd01858">
    <property type="entry name" value="NGP_1"/>
    <property type="match status" value="1"/>
</dbReference>
<dbReference type="InterPro" id="IPR024929">
    <property type="entry name" value="GNL2_CP_dom"/>
</dbReference>
<feature type="compositionally biased region" description="Acidic residues" evidence="9">
    <location>
        <begin position="549"/>
        <end position="559"/>
    </location>
</feature>
<dbReference type="GO" id="GO:0042254">
    <property type="term" value="P:ribosome biogenesis"/>
    <property type="evidence" value="ECO:0007669"/>
    <property type="project" value="UniProtKB-KW"/>
</dbReference>
<dbReference type="GO" id="GO:0005730">
    <property type="term" value="C:nucleolus"/>
    <property type="evidence" value="ECO:0007669"/>
    <property type="project" value="UniProtKB-SubCell"/>
</dbReference>
<evidence type="ECO:0000256" key="6">
    <source>
        <dbReference type="ARBA" id="ARBA00023134"/>
    </source>
</evidence>
<feature type="compositionally biased region" description="Basic and acidic residues" evidence="9">
    <location>
        <begin position="485"/>
        <end position="520"/>
    </location>
</feature>
<dbReference type="InterPro" id="IPR006073">
    <property type="entry name" value="GTP-bd"/>
</dbReference>
<accession>A0A0L1J423</accession>
<evidence type="ECO:0000256" key="1">
    <source>
        <dbReference type="ARBA" id="ARBA00003892"/>
    </source>
</evidence>
<feature type="domain" description="CP-type G" evidence="10">
    <location>
        <begin position="225"/>
        <end position="386"/>
    </location>
</feature>
<dbReference type="OrthoDB" id="444945at2759"/>
<dbReference type="STRING" id="1509407.A0A0L1J423"/>
<dbReference type="EMBL" id="JNOM01000125">
    <property type="protein sequence ID" value="KNG86188.1"/>
    <property type="molecule type" value="Genomic_DNA"/>
</dbReference>
<evidence type="ECO:0000256" key="4">
    <source>
        <dbReference type="ARBA" id="ARBA00022517"/>
    </source>
</evidence>
<feature type="region of interest" description="Disordered" evidence="9">
    <location>
        <begin position="1"/>
        <end position="23"/>
    </location>
</feature>
<dbReference type="InterPro" id="IPR012971">
    <property type="entry name" value="NOG2_N_dom"/>
</dbReference>
<reference evidence="11 12" key="1">
    <citation type="submission" date="2014-06" db="EMBL/GenBank/DDBJ databases">
        <title>The Genome of the Aflatoxigenic Filamentous Fungus Aspergillus nomius.</title>
        <authorList>
            <person name="Moore M.G."/>
            <person name="Shannon B.M."/>
            <person name="Brian M.M."/>
        </authorList>
    </citation>
    <scope>NUCLEOTIDE SEQUENCE [LARGE SCALE GENOMIC DNA]</scope>
    <source>
        <strain evidence="11 12">NRRL 13137</strain>
    </source>
</reference>
<dbReference type="PROSITE" id="PS51721">
    <property type="entry name" value="G_CP"/>
    <property type="match status" value="1"/>
</dbReference>
<dbReference type="Gene3D" id="1.10.1580.10">
    <property type="match status" value="1"/>
</dbReference>
<evidence type="ECO:0000256" key="3">
    <source>
        <dbReference type="ARBA" id="ARBA00022127"/>
    </source>
</evidence>
<evidence type="ECO:0000259" key="10">
    <source>
        <dbReference type="PROSITE" id="PS51721"/>
    </source>
</evidence>
<dbReference type="RefSeq" id="XP_015407111.1">
    <property type="nucleotide sequence ID" value="XM_015550767.1"/>
</dbReference>
<dbReference type="AlphaFoldDB" id="A0A0L1J423"/>